<accession>D7B443</accession>
<name>D7B443_NOCDD</name>
<dbReference type="GO" id="GO:0033786">
    <property type="term" value="F:heptose-1-phosphate adenylyltransferase activity"/>
    <property type="evidence" value="ECO:0007669"/>
    <property type="project" value="TreeGrafter"/>
</dbReference>
<proteinExistence type="predicted"/>
<evidence type="ECO:0000259" key="4">
    <source>
        <dbReference type="Pfam" id="PF00294"/>
    </source>
</evidence>
<dbReference type="STRING" id="446468.Ndas_1575"/>
<sequence length="501" mass="51512">MSGGTVVVVGDALLDVDLRGVSRRDCPDVPAPVLEEPEPWYRPGGAALAARRARQDGRDVVLVTAVGRDAAADELAALVGEGVRLVGLPLMEHTPTKTRVQANGRTVARLDQGCEGVELDARAEDVAEALAGAAAVLVADYGHGLTRQRAVRRALAACARRGVPLVWDPHPRGADPVPGTRLATPNAAEAGVAGGTGERALRRAGELAGAWDVHSVAVTLGARGAAWSDAGGGCALLPGTPVDAPTDTCGAGDAFAAACATALADGDDVRDAVRRGVASASAFVAGGGASAYAAPSTAAGRARAAAVPGPRAGEGGRAERVVATGGCFDVLHAGHVDLLRRARALGDRLVVLLNSDASVRALKGSGRPVVAEQDRARVLGALDCVDEVVVFDEDTPVRALEELRPDVWVKGGDYEVEDLPETPVVRRAGGGGGHRAPRARPLHDRAVHPHPRPGPRRGTRPLRAPGPDAPAPEPGKSETNDGQRRTTTENEGDRCVHSETR</sequence>
<dbReference type="Gene3D" id="3.40.1190.20">
    <property type="match status" value="1"/>
</dbReference>
<dbReference type="Gene3D" id="3.40.50.620">
    <property type="entry name" value="HUPs"/>
    <property type="match status" value="1"/>
</dbReference>
<evidence type="ECO:0000256" key="2">
    <source>
        <dbReference type="ARBA" id="ARBA00023277"/>
    </source>
</evidence>
<dbReference type="EMBL" id="CP002040">
    <property type="protein sequence ID" value="ADH67004.1"/>
    <property type="molecule type" value="Genomic_DNA"/>
</dbReference>
<feature type="domain" description="Cytidyltransferase-like" evidence="5">
    <location>
        <begin position="324"/>
        <end position="414"/>
    </location>
</feature>
<evidence type="ECO:0000256" key="1">
    <source>
        <dbReference type="ARBA" id="ARBA00023268"/>
    </source>
</evidence>
<keyword evidence="7" id="KW-1185">Reference proteome</keyword>
<dbReference type="InterPro" id="IPR004821">
    <property type="entry name" value="Cyt_trans-like"/>
</dbReference>
<dbReference type="InterPro" id="IPR029056">
    <property type="entry name" value="Ribokinase-like"/>
</dbReference>
<feature type="compositionally biased region" description="Basic and acidic residues" evidence="3">
    <location>
        <begin position="475"/>
        <end position="501"/>
    </location>
</feature>
<evidence type="ECO:0000256" key="3">
    <source>
        <dbReference type="SAM" id="MobiDB-lite"/>
    </source>
</evidence>
<feature type="compositionally biased region" description="Basic residues" evidence="3">
    <location>
        <begin position="448"/>
        <end position="460"/>
    </location>
</feature>
<feature type="region of interest" description="Disordered" evidence="3">
    <location>
        <begin position="420"/>
        <end position="501"/>
    </location>
</feature>
<dbReference type="eggNOG" id="COG2870">
    <property type="taxonomic scope" value="Bacteria"/>
</dbReference>
<dbReference type="GO" id="GO:0033785">
    <property type="term" value="F:heptose 7-phosphate kinase activity"/>
    <property type="evidence" value="ECO:0007669"/>
    <property type="project" value="TreeGrafter"/>
</dbReference>
<dbReference type="InterPro" id="IPR014729">
    <property type="entry name" value="Rossmann-like_a/b/a_fold"/>
</dbReference>
<dbReference type="GO" id="GO:0005829">
    <property type="term" value="C:cytosol"/>
    <property type="evidence" value="ECO:0007669"/>
    <property type="project" value="TreeGrafter"/>
</dbReference>
<reference evidence="6 7" key="1">
    <citation type="journal article" date="2010" name="Stand. Genomic Sci.">
        <title>Complete genome sequence of Nocardiopsis dassonvillei type strain (IMRU 509).</title>
        <authorList>
            <person name="Sun H."/>
            <person name="Lapidus A."/>
            <person name="Nolan M."/>
            <person name="Lucas S."/>
            <person name="Del Rio T.G."/>
            <person name="Tice H."/>
            <person name="Cheng J.F."/>
            <person name="Tapia R."/>
            <person name="Han C."/>
            <person name="Goodwin L."/>
            <person name="Pitluck S."/>
            <person name="Pagani I."/>
            <person name="Ivanova N."/>
            <person name="Mavromatis K."/>
            <person name="Mikhailova N."/>
            <person name="Pati A."/>
            <person name="Chen A."/>
            <person name="Palaniappan K."/>
            <person name="Land M."/>
            <person name="Hauser L."/>
            <person name="Chang Y.J."/>
            <person name="Jeffries C.D."/>
            <person name="Djao O.D."/>
            <person name="Rohde M."/>
            <person name="Sikorski J."/>
            <person name="Goker M."/>
            <person name="Woyke T."/>
            <person name="Bristow J."/>
            <person name="Eisen J.A."/>
            <person name="Markowitz V."/>
            <person name="Hugenholtz P."/>
            <person name="Kyrpides N.C."/>
            <person name="Klenk H.P."/>
        </authorList>
    </citation>
    <scope>NUCLEOTIDE SEQUENCE [LARGE SCALE GENOMIC DNA]</scope>
    <source>
        <strain evidence="7">ATCC 23218 / DSM 43111 / CIP 107115 / JCM 7437 / KCTC 9190 / NBRC 14626 / NCTC 10488 / NRRL B-5397 / IMRU 509</strain>
    </source>
</reference>
<dbReference type="Proteomes" id="UP000002219">
    <property type="component" value="Chromosome 1"/>
</dbReference>
<keyword evidence="1" id="KW-0511">Multifunctional enzyme</keyword>
<evidence type="ECO:0000259" key="5">
    <source>
        <dbReference type="Pfam" id="PF01467"/>
    </source>
</evidence>
<dbReference type="SUPFAM" id="SSF52374">
    <property type="entry name" value="Nucleotidylyl transferase"/>
    <property type="match status" value="1"/>
</dbReference>
<dbReference type="NCBIfam" id="TIGR00125">
    <property type="entry name" value="cyt_tran_rel"/>
    <property type="match status" value="1"/>
</dbReference>
<dbReference type="Pfam" id="PF00294">
    <property type="entry name" value="PfkB"/>
    <property type="match status" value="1"/>
</dbReference>
<dbReference type="PANTHER" id="PTHR46969:SF1">
    <property type="entry name" value="BIFUNCTIONAL PROTEIN HLDE"/>
    <property type="match status" value="1"/>
</dbReference>
<dbReference type="HOGENOM" id="CLU_021150_1_0_11"/>
<dbReference type="KEGG" id="nda:Ndas_1575"/>
<evidence type="ECO:0000313" key="7">
    <source>
        <dbReference type="Proteomes" id="UP000002219"/>
    </source>
</evidence>
<dbReference type="AlphaFoldDB" id="D7B443"/>
<dbReference type="InterPro" id="IPR011611">
    <property type="entry name" value="PfkB_dom"/>
</dbReference>
<gene>
    <name evidence="6" type="ordered locus">Ndas_1575</name>
</gene>
<dbReference type="eggNOG" id="COG0615">
    <property type="taxonomic scope" value="Bacteria"/>
</dbReference>
<feature type="domain" description="Carbohydrate kinase PfkB" evidence="4">
    <location>
        <begin position="6"/>
        <end position="291"/>
    </location>
</feature>
<keyword evidence="2" id="KW-0119">Carbohydrate metabolism</keyword>
<dbReference type="Pfam" id="PF01467">
    <property type="entry name" value="CTP_transf_like"/>
    <property type="match status" value="1"/>
</dbReference>
<evidence type="ECO:0000313" key="6">
    <source>
        <dbReference type="EMBL" id="ADH67004.1"/>
    </source>
</evidence>
<dbReference type="PANTHER" id="PTHR46969">
    <property type="entry name" value="BIFUNCTIONAL PROTEIN HLDE"/>
    <property type="match status" value="1"/>
</dbReference>
<protein>
    <submittedName>
        <fullName evidence="6">Cytidyltransferase-related domain protein</fullName>
    </submittedName>
</protein>
<organism evidence="6 7">
    <name type="scientific">Nocardiopsis dassonvillei (strain ATCC 23218 / DSM 43111 / CIP 107115 / JCM 7437 / KCTC 9190 / NBRC 14626 / NCTC 10488 / NRRL B-5397 / IMRU 509)</name>
    <name type="common">Actinomadura dassonvillei</name>
    <dbReference type="NCBI Taxonomy" id="446468"/>
    <lineage>
        <taxon>Bacteria</taxon>
        <taxon>Bacillati</taxon>
        <taxon>Actinomycetota</taxon>
        <taxon>Actinomycetes</taxon>
        <taxon>Streptosporangiales</taxon>
        <taxon>Nocardiopsidaceae</taxon>
        <taxon>Nocardiopsis</taxon>
    </lineage>
</organism>
<dbReference type="SUPFAM" id="SSF53613">
    <property type="entry name" value="Ribokinase-like"/>
    <property type="match status" value="1"/>
</dbReference>